<evidence type="ECO:0000313" key="7">
    <source>
        <dbReference type="Proteomes" id="UP000031184"/>
    </source>
</evidence>
<reference evidence="6 7" key="1">
    <citation type="submission" date="2013-08" db="EMBL/GenBank/DDBJ databases">
        <title>An opportunistic ruminal bacterium that causes liver abscesses in cattle.</title>
        <authorList>
            <person name="Benahmed F.H."/>
            <person name="Rasmussen M."/>
            <person name="Harbottle H."/>
            <person name="Soppet D."/>
            <person name="Nagaraja T.G."/>
            <person name="Davidson M."/>
        </authorList>
    </citation>
    <scope>NUCLEOTIDE SEQUENCE [LARGE SCALE GENOMIC DNA]</scope>
    <source>
        <strain evidence="6 7">B35</strain>
    </source>
</reference>
<keyword evidence="2" id="KW-0479">Metal-binding</keyword>
<proteinExistence type="predicted"/>
<dbReference type="EMBL" id="AUZI01000012">
    <property type="protein sequence ID" value="KID49350.1"/>
    <property type="molecule type" value="Genomic_DNA"/>
</dbReference>
<dbReference type="PANTHER" id="PTHR46233:SF3">
    <property type="entry name" value="HYDROXYACYLGLUTATHIONE HYDROLASE GLOC"/>
    <property type="match status" value="1"/>
</dbReference>
<feature type="domain" description="Metallo-beta-lactamase" evidence="5">
    <location>
        <begin position="13"/>
        <end position="181"/>
    </location>
</feature>
<evidence type="ECO:0000256" key="4">
    <source>
        <dbReference type="ARBA" id="ARBA00022833"/>
    </source>
</evidence>
<evidence type="ECO:0000259" key="5">
    <source>
        <dbReference type="SMART" id="SM00849"/>
    </source>
</evidence>
<dbReference type="CDD" id="cd06262">
    <property type="entry name" value="metallo-hydrolase-like_MBL-fold"/>
    <property type="match status" value="1"/>
</dbReference>
<comment type="caution">
    <text evidence="6">The sequence shown here is derived from an EMBL/GenBank/DDBJ whole genome shotgun (WGS) entry which is preliminary data.</text>
</comment>
<dbReference type="RefSeq" id="WP_039121571.1">
    <property type="nucleotide sequence ID" value="NZ_AOJP01000001.1"/>
</dbReference>
<accession>A0A017H728</accession>
<dbReference type="Pfam" id="PF00753">
    <property type="entry name" value="Lactamase_B"/>
    <property type="match status" value="1"/>
</dbReference>
<dbReference type="GO" id="GO:0046872">
    <property type="term" value="F:metal ion binding"/>
    <property type="evidence" value="ECO:0007669"/>
    <property type="project" value="UniProtKB-KW"/>
</dbReference>
<organism evidence="6 7">
    <name type="scientific">Fusobacterium necrophorum subsp. funduliforme B35</name>
    <dbReference type="NCBI Taxonomy" id="1226633"/>
    <lineage>
        <taxon>Bacteria</taxon>
        <taxon>Fusobacteriati</taxon>
        <taxon>Fusobacteriota</taxon>
        <taxon>Fusobacteriia</taxon>
        <taxon>Fusobacteriales</taxon>
        <taxon>Fusobacteriaceae</taxon>
        <taxon>Fusobacterium</taxon>
    </lineage>
</organism>
<dbReference type="AlphaFoldDB" id="A0A017H728"/>
<evidence type="ECO:0000313" key="6">
    <source>
        <dbReference type="EMBL" id="KID49350.1"/>
    </source>
</evidence>
<sequence length="206" mass="23496">MLKIKKQALGLYKTNCYVLIQEKQSIIIDPGFSPEKIESMFEGTRPLAILLTHAHLDHVNAVKALHQKYQLPIYMSKKDDAILKLTTSAPEGYHRDFEAEYFDLQEGRLQIGNFCFEIIATPGHTEGSLCIRCENHLFTGDTLFRGTIGRTDIFSSNPEKMQKSLEKIKSLDPNYIVYPGHSVNTTLEEEFLTNPFLLNSIENKKD</sequence>
<dbReference type="SMART" id="SM00849">
    <property type="entry name" value="Lactamase_B"/>
    <property type="match status" value="1"/>
</dbReference>
<name>A0A017H728_9FUSO</name>
<dbReference type="OrthoDB" id="9761531at2"/>
<dbReference type="GO" id="GO:0016787">
    <property type="term" value="F:hydrolase activity"/>
    <property type="evidence" value="ECO:0007669"/>
    <property type="project" value="UniProtKB-KW"/>
</dbReference>
<dbReference type="Proteomes" id="UP000031184">
    <property type="component" value="Unassembled WGS sequence"/>
</dbReference>
<dbReference type="InterPro" id="IPR001279">
    <property type="entry name" value="Metallo-B-lactamas"/>
</dbReference>
<comment type="cofactor">
    <cofactor evidence="1">
        <name>Zn(2+)</name>
        <dbReference type="ChEBI" id="CHEBI:29105"/>
    </cofactor>
</comment>
<dbReference type="PANTHER" id="PTHR46233">
    <property type="entry name" value="HYDROXYACYLGLUTATHIONE HYDROLASE GLOC"/>
    <property type="match status" value="1"/>
</dbReference>
<evidence type="ECO:0000256" key="3">
    <source>
        <dbReference type="ARBA" id="ARBA00022801"/>
    </source>
</evidence>
<keyword evidence="3" id="KW-0378">Hydrolase</keyword>
<protein>
    <submittedName>
        <fullName evidence="6">Metallo-beta-lactamase</fullName>
    </submittedName>
</protein>
<evidence type="ECO:0000256" key="2">
    <source>
        <dbReference type="ARBA" id="ARBA00022723"/>
    </source>
</evidence>
<dbReference type="InterPro" id="IPR036866">
    <property type="entry name" value="RibonucZ/Hydroxyglut_hydro"/>
</dbReference>
<dbReference type="Gene3D" id="3.60.15.10">
    <property type="entry name" value="Ribonuclease Z/Hydroxyacylglutathione hydrolase-like"/>
    <property type="match status" value="1"/>
</dbReference>
<dbReference type="InterPro" id="IPR051453">
    <property type="entry name" value="MBL_Glyoxalase_II"/>
</dbReference>
<dbReference type="PATRIC" id="fig|1226633.4.peg.837"/>
<keyword evidence="4" id="KW-0862">Zinc</keyword>
<evidence type="ECO:0000256" key="1">
    <source>
        <dbReference type="ARBA" id="ARBA00001947"/>
    </source>
</evidence>
<dbReference type="SUPFAM" id="SSF56281">
    <property type="entry name" value="Metallo-hydrolase/oxidoreductase"/>
    <property type="match status" value="1"/>
</dbReference>
<gene>
    <name evidence="6" type="ORF">C095_04155</name>
</gene>